<dbReference type="AlphaFoldDB" id="A0AAE1KY77"/>
<organism evidence="1 2">
    <name type="scientific">Petrolisthes cinctipes</name>
    <name type="common">Flat porcelain crab</name>
    <dbReference type="NCBI Taxonomy" id="88211"/>
    <lineage>
        <taxon>Eukaryota</taxon>
        <taxon>Metazoa</taxon>
        <taxon>Ecdysozoa</taxon>
        <taxon>Arthropoda</taxon>
        <taxon>Crustacea</taxon>
        <taxon>Multicrustacea</taxon>
        <taxon>Malacostraca</taxon>
        <taxon>Eumalacostraca</taxon>
        <taxon>Eucarida</taxon>
        <taxon>Decapoda</taxon>
        <taxon>Pleocyemata</taxon>
        <taxon>Anomura</taxon>
        <taxon>Galatheoidea</taxon>
        <taxon>Porcellanidae</taxon>
        <taxon>Petrolisthes</taxon>
    </lineage>
</organism>
<dbReference type="PANTHER" id="PTHR35385:SF2">
    <property type="entry name" value="PROTEIN B, PUTATIVE-RELATED"/>
    <property type="match status" value="1"/>
</dbReference>
<dbReference type="Proteomes" id="UP001286313">
    <property type="component" value="Unassembled WGS sequence"/>
</dbReference>
<reference evidence="1" key="1">
    <citation type="submission" date="2023-10" db="EMBL/GenBank/DDBJ databases">
        <title>Genome assemblies of two species of porcelain crab, Petrolisthes cinctipes and Petrolisthes manimaculis (Anomura: Porcellanidae).</title>
        <authorList>
            <person name="Angst P."/>
        </authorList>
    </citation>
    <scope>NUCLEOTIDE SEQUENCE</scope>
    <source>
        <strain evidence="1">PB745_01</strain>
        <tissue evidence="1">Gill</tissue>
    </source>
</reference>
<accession>A0AAE1KY77</accession>
<sequence length="314" mass="36973">MWEHIDQLRKKTKNKEKMINVYNDAGECIEEGEINRRMKDFWEGIYGMHLNKMEEVWSEETEVQYGRNWENQMEDNRGKESELLMIAETNGERIRSRYVNELREHLDMAMSVEKVLLPDGYEYRVCEYSRSAEDIHAVLRLKNTTEDSARLWIKEFQEKTKTTLRCKKKHKADGQKNVFHVQLRCHHNTSPRTHTADLRAGSKNTSCPATLTVIVKRVITSRKSRSSDIHAGLYPMIVKLAYNHNHPVLCSDALKHRDVSEEVKNTFLKLYQANHSPSTALHVHKYDLSEDYSEEFVHAFADRLICPDLQWCYR</sequence>
<gene>
    <name evidence="1" type="ORF">Pcinc_006337</name>
</gene>
<name>A0AAE1KY77_PETCI</name>
<dbReference type="EMBL" id="JAWQEG010000464">
    <property type="protein sequence ID" value="KAK3889776.1"/>
    <property type="molecule type" value="Genomic_DNA"/>
</dbReference>
<keyword evidence="2" id="KW-1185">Reference proteome</keyword>
<dbReference type="PANTHER" id="PTHR35385">
    <property type="entry name" value="PROTEIN B, PUTATIVE-RELATED-RELATED"/>
    <property type="match status" value="1"/>
</dbReference>
<evidence type="ECO:0000313" key="2">
    <source>
        <dbReference type="Proteomes" id="UP001286313"/>
    </source>
</evidence>
<comment type="caution">
    <text evidence="1">The sequence shown here is derived from an EMBL/GenBank/DDBJ whole genome shotgun (WGS) entry which is preliminary data.</text>
</comment>
<evidence type="ECO:0000313" key="1">
    <source>
        <dbReference type="EMBL" id="KAK3889776.1"/>
    </source>
</evidence>
<proteinExistence type="predicted"/>
<protein>
    <submittedName>
        <fullName evidence="1">Uncharacterized protein</fullName>
    </submittedName>
</protein>